<dbReference type="AlphaFoldDB" id="A0A094ILZ8"/>
<accession>A0A094ILZ8</accession>
<proteinExistence type="predicted"/>
<dbReference type="Proteomes" id="UP000053718">
    <property type="component" value="Unassembled WGS sequence"/>
</dbReference>
<keyword evidence="4" id="KW-1185">Reference proteome</keyword>
<dbReference type="InterPro" id="IPR040853">
    <property type="entry name" value="RapA2_cadherin-like"/>
</dbReference>
<gene>
    <name evidence="3" type="ORF">IDAT_10180</name>
</gene>
<reference evidence="3 4" key="1">
    <citation type="submission" date="2014-06" db="EMBL/GenBank/DDBJ databases">
        <title>Draft genome sequence of Idiomarina sp. MCCC 1A10513.</title>
        <authorList>
            <person name="Du J."/>
            <person name="Lai Q."/>
            <person name="Shao Z."/>
        </authorList>
    </citation>
    <scope>NUCLEOTIDE SEQUENCE [LARGE SCALE GENOMIC DNA]</scope>
    <source>
        <strain evidence="3 4">MCCC 1A10513</strain>
    </source>
</reference>
<dbReference type="PROSITE" id="PS51257">
    <property type="entry name" value="PROKAR_LIPOPROTEIN"/>
    <property type="match status" value="1"/>
</dbReference>
<organism evidence="3 4">
    <name type="scientific">Pseudidiomarina atlantica</name>
    <dbReference type="NCBI Taxonomy" id="1517416"/>
    <lineage>
        <taxon>Bacteria</taxon>
        <taxon>Pseudomonadati</taxon>
        <taxon>Pseudomonadota</taxon>
        <taxon>Gammaproteobacteria</taxon>
        <taxon>Alteromonadales</taxon>
        <taxon>Idiomarinaceae</taxon>
        <taxon>Pseudidiomarina</taxon>
    </lineage>
</organism>
<evidence type="ECO:0000313" key="3">
    <source>
        <dbReference type="EMBL" id="KFZ28197.1"/>
    </source>
</evidence>
<dbReference type="Gene3D" id="2.60.40.3440">
    <property type="match status" value="1"/>
</dbReference>
<evidence type="ECO:0000256" key="1">
    <source>
        <dbReference type="SAM" id="MobiDB-lite"/>
    </source>
</evidence>
<evidence type="ECO:0000259" key="2">
    <source>
        <dbReference type="Pfam" id="PF17803"/>
    </source>
</evidence>
<dbReference type="eggNOG" id="COG4932">
    <property type="taxonomic scope" value="Bacteria"/>
</dbReference>
<protein>
    <recommendedName>
        <fullName evidence="2">RapA2 cadherin-like domain-containing protein</fullName>
    </recommendedName>
</protein>
<dbReference type="RefSeq" id="WP_034733333.1">
    <property type="nucleotide sequence ID" value="NZ_JPIN01000011.1"/>
</dbReference>
<sequence length="907" mass="97015">MVQRSKIGITLAALCTLGACGGSDSNNEPALESIQAQLNEDTSWQQAVNFNGTPIVITAPQHGEVSVGAALVTYTPNQDFNGADSVLIEAGNTRYSISFDVAPVNDAPRITQSLIEVAAENRIDGQINAEDIDGDTLTFELIEAPETGSLTLANDGAFTLEIDTLTLPNQSFKIAVSDGIAETKATIQLKPAYTTNAEKAAYYYRSDKSHLKNAEAKAATINDDILAAPAYSAIAQGYAKAALQTEVDRIFDDHIRGQEATARALQDLAKAYEQGNDQETANRLRRDALNAYAQFIADNGLANISATDASFLLTLLNQQVNANDNAGAEQTIQQLNLYTSTIGGANTEYSTAYGRLVTAYRNQVSAAIEAYQQQRDNTSRNTALAAIDRFSGIVASTGFQTLTRGDLAGERAYKLAPLYSATAVGYYISIGELEAARTQLAETISYYTAVDYDSELAREAKPYAANSLQDYTFPLVDAAAAFAILYPERPSSENVPFNLIPSDSVIFARAQTAISGASALAGILNGGSVQDAIAQLRNDFANDLRELQTQFTQNTVSSPYLGAQLLALGYEAEAAVAFAAGLEVLTSSAYIAENGGATLYTTGTRGCLKFVQLYQSVDSLDANDAAQACESMATTYFTAVEGDVSVADVVNAHIDAVTAWQAVNSNQRALNVLEALRSRFVELTTDSEEQFEFWVDYARVSVHSGAYTVAFEAVEHLLNLASDESLSNLARTKQLIVVAKLLSSLEPTNAVLFDRFSLLERMRRVAYNDDDYASIMQRAELLNEVVSSSLATALRATPAADALDLAEDFVRAMSSLRKYSLAGELLAELPLGAAERLTYGAIIAQTQALQDDFPASLVASVDTDSDGLANFLAVNASPEQLEANDIATDNDADNDGVEDANDPTPLG</sequence>
<dbReference type="EMBL" id="JPIN01000011">
    <property type="protein sequence ID" value="KFZ28197.1"/>
    <property type="molecule type" value="Genomic_DNA"/>
</dbReference>
<dbReference type="STRING" id="1517416.IDAT_10180"/>
<dbReference type="Pfam" id="PF17803">
    <property type="entry name" value="Cadherin_4"/>
    <property type="match status" value="1"/>
</dbReference>
<feature type="region of interest" description="Disordered" evidence="1">
    <location>
        <begin position="880"/>
        <end position="907"/>
    </location>
</feature>
<comment type="caution">
    <text evidence="3">The sequence shown here is derived from an EMBL/GenBank/DDBJ whole genome shotgun (WGS) entry which is preliminary data.</text>
</comment>
<dbReference type="OrthoDB" id="6231808at2"/>
<feature type="domain" description="RapA2 cadherin-like" evidence="2">
    <location>
        <begin position="97"/>
        <end position="159"/>
    </location>
</feature>
<feature type="compositionally biased region" description="Acidic residues" evidence="1">
    <location>
        <begin position="888"/>
        <end position="901"/>
    </location>
</feature>
<evidence type="ECO:0000313" key="4">
    <source>
        <dbReference type="Proteomes" id="UP000053718"/>
    </source>
</evidence>
<name>A0A094ILZ8_9GAMM</name>